<evidence type="ECO:0000313" key="10">
    <source>
        <dbReference type="Proteomes" id="UP000646738"/>
    </source>
</evidence>
<organism evidence="9 10">
    <name type="scientific">Streptomyces rubradiris</name>
    <name type="common">Streptomyces achromogenes subsp. rubradiris</name>
    <dbReference type="NCBI Taxonomy" id="285531"/>
    <lineage>
        <taxon>Bacteria</taxon>
        <taxon>Bacillati</taxon>
        <taxon>Actinomycetota</taxon>
        <taxon>Actinomycetes</taxon>
        <taxon>Kitasatosporales</taxon>
        <taxon>Streptomycetaceae</taxon>
        <taxon>Streptomyces</taxon>
    </lineage>
</organism>
<keyword evidence="7" id="KW-0812">Transmembrane</keyword>
<evidence type="ECO:0000256" key="4">
    <source>
        <dbReference type="ARBA" id="ARBA00022840"/>
    </source>
</evidence>
<dbReference type="SUPFAM" id="SSF50998">
    <property type="entry name" value="Quinoprotein alcohol dehydrogenase-like"/>
    <property type="match status" value="1"/>
</dbReference>
<dbReference type="InterPro" id="IPR011009">
    <property type="entry name" value="Kinase-like_dom_sf"/>
</dbReference>
<dbReference type="InterPro" id="IPR002372">
    <property type="entry name" value="PQQ_rpt_dom"/>
</dbReference>
<keyword evidence="7" id="KW-1133">Transmembrane helix</keyword>
<dbReference type="InterPro" id="IPR011047">
    <property type="entry name" value="Quinoprotein_ADH-like_sf"/>
</dbReference>
<dbReference type="Gene3D" id="2.130.10.10">
    <property type="entry name" value="YVTN repeat-like/Quinoprotein amine dehydrogenase"/>
    <property type="match status" value="1"/>
</dbReference>
<feature type="region of interest" description="Disordered" evidence="6">
    <location>
        <begin position="296"/>
        <end position="315"/>
    </location>
</feature>
<keyword evidence="10" id="KW-1185">Reference proteome</keyword>
<dbReference type="InterPro" id="IPR008271">
    <property type="entry name" value="Ser/Thr_kinase_AS"/>
</dbReference>
<dbReference type="PROSITE" id="PS00107">
    <property type="entry name" value="PROTEIN_KINASE_ATP"/>
    <property type="match status" value="1"/>
</dbReference>
<evidence type="ECO:0000256" key="6">
    <source>
        <dbReference type="SAM" id="MobiDB-lite"/>
    </source>
</evidence>
<evidence type="ECO:0000256" key="3">
    <source>
        <dbReference type="ARBA" id="ARBA00022777"/>
    </source>
</evidence>
<proteinExistence type="predicted"/>
<dbReference type="Gene3D" id="3.30.200.20">
    <property type="entry name" value="Phosphorylase Kinase, domain 1"/>
    <property type="match status" value="1"/>
</dbReference>
<evidence type="ECO:0000256" key="1">
    <source>
        <dbReference type="ARBA" id="ARBA00022679"/>
    </source>
</evidence>
<feature type="binding site" evidence="5">
    <location>
        <position position="44"/>
    </location>
    <ligand>
        <name>ATP</name>
        <dbReference type="ChEBI" id="CHEBI:30616"/>
    </ligand>
</feature>
<dbReference type="PROSITE" id="PS00108">
    <property type="entry name" value="PROTEIN_KINASE_ST"/>
    <property type="match status" value="1"/>
</dbReference>
<feature type="domain" description="Protein kinase" evidence="8">
    <location>
        <begin position="16"/>
        <end position="272"/>
    </location>
</feature>
<evidence type="ECO:0000256" key="5">
    <source>
        <dbReference type="PROSITE-ProRule" id="PRU10141"/>
    </source>
</evidence>
<keyword evidence="3" id="KW-0418">Kinase</keyword>
<gene>
    <name evidence="9" type="ORF">Srubr_57730</name>
</gene>
<dbReference type="Proteomes" id="UP000646738">
    <property type="component" value="Unassembled WGS sequence"/>
</dbReference>
<evidence type="ECO:0000313" key="9">
    <source>
        <dbReference type="EMBL" id="GHI55927.1"/>
    </source>
</evidence>
<keyword evidence="1" id="KW-0808">Transferase</keyword>
<dbReference type="InterPro" id="IPR017441">
    <property type="entry name" value="Protein_kinase_ATP_BS"/>
</dbReference>
<dbReference type="InterPro" id="IPR000719">
    <property type="entry name" value="Prot_kinase_dom"/>
</dbReference>
<dbReference type="PANTHER" id="PTHR43289">
    <property type="entry name" value="MITOGEN-ACTIVATED PROTEIN KINASE KINASE KINASE 20-RELATED"/>
    <property type="match status" value="1"/>
</dbReference>
<dbReference type="SUPFAM" id="SSF56112">
    <property type="entry name" value="Protein kinase-like (PK-like)"/>
    <property type="match status" value="1"/>
</dbReference>
<evidence type="ECO:0000256" key="7">
    <source>
        <dbReference type="SAM" id="Phobius"/>
    </source>
</evidence>
<dbReference type="PROSITE" id="PS50011">
    <property type="entry name" value="PROTEIN_KINASE_DOM"/>
    <property type="match status" value="1"/>
</dbReference>
<keyword evidence="7" id="KW-0472">Membrane</keyword>
<keyword evidence="4 5" id="KW-0067">ATP-binding</keyword>
<protein>
    <recommendedName>
        <fullName evidence="8">Protein kinase domain-containing protein</fullName>
    </recommendedName>
</protein>
<dbReference type="SMART" id="SM00220">
    <property type="entry name" value="S_TKc"/>
    <property type="match status" value="1"/>
</dbReference>
<dbReference type="PANTHER" id="PTHR43289:SF34">
    <property type="entry name" value="SERINE_THREONINE-PROTEIN KINASE YBDM-RELATED"/>
    <property type="match status" value="1"/>
</dbReference>
<accession>A0ABQ3RJ83</accession>
<dbReference type="InterPro" id="IPR015943">
    <property type="entry name" value="WD40/YVTN_repeat-like_dom_sf"/>
</dbReference>
<evidence type="ECO:0000259" key="8">
    <source>
        <dbReference type="PROSITE" id="PS50011"/>
    </source>
</evidence>
<dbReference type="EMBL" id="BNEA01000015">
    <property type="protein sequence ID" value="GHI55927.1"/>
    <property type="molecule type" value="Genomic_DNA"/>
</dbReference>
<comment type="caution">
    <text evidence="9">The sequence shown here is derived from an EMBL/GenBank/DDBJ whole genome shotgun (WGS) entry which is preliminary data.</text>
</comment>
<reference evidence="10" key="1">
    <citation type="submission" date="2023-07" db="EMBL/GenBank/DDBJ databases">
        <title>Whole genome shotgun sequence of Streptomyces achromogenes subsp. rubradiris NBRC 14000.</title>
        <authorList>
            <person name="Komaki H."/>
            <person name="Tamura T."/>
        </authorList>
    </citation>
    <scope>NUCLEOTIDE SEQUENCE [LARGE SCALE GENOMIC DNA]</scope>
    <source>
        <strain evidence="10">NBRC 14000</strain>
    </source>
</reference>
<dbReference type="Pfam" id="PF00069">
    <property type="entry name" value="Pkinase"/>
    <property type="match status" value="1"/>
</dbReference>
<name>A0ABQ3RJ83_STRRR</name>
<sequence length="731" mass="77249">MFTPLTHHDPARLGSYHLTARLGSGGMGTVYLARSDSGRTVALKTMHARSAADPVLRTRFRLETDAARVIGGEYGARVFDADLAHETPWLATEYLIGPPLDEAVRLNGPLPERTVRAVGARLCAALARLHDSEVVHRDLKPSNIMVTADGPKVIDFGIARALGDDRLTRAGSAAGTPAFMSPEQAAGEEHTPAGDVFALAGVLVHAATGRGPFGTGQAADLLYRVRYAEPDLTGVPAGLLPVLLPCFAKDPRQRPTTDRLCALLGGGEQDFADCLPEPVLADIARRAADVWRVTPHRLPPPAGEAGEDRGDASVGTRAGMSRRRLLSVGGGAALGVAAAGAGTWVWFGRRGGSEPARPTPPTVSAKPAWGLLWQVSADFTDPPVPPFPLLLDRLVVVGGTDLKGVDPRTGKTLWADPEVYFGHRTVTDGARIHTLDYTLDKADPLSLCPVGLADGRVGDPYLELKDFHGGLHGTQLLCASGNAVYVVGGRSSRPIDSSRNDTFRAGQSWHLVALDVHARRKLWEVPLPARPDGSTRLHFLSAQVSGERLVLVQQSADGATRLVVRDTGTGRLLWDRPLDSASPSSGRTRPAVDDRHVYPAADGLLALGLDDGKVVWRRGKGTAYSPPAVHDGVVYAVESGRGVVALDAGGGESRWAEKGGGATTADLAEPPVVGVTHVYRRASSRLRAVALADGATSRPVDAPATARYFAHPASRRLIALGEGYAAGYPLL</sequence>
<dbReference type="RefSeq" id="WP_189994135.1">
    <property type="nucleotide sequence ID" value="NZ_BNCB01000006.1"/>
</dbReference>
<keyword evidence="2 5" id="KW-0547">Nucleotide-binding</keyword>
<dbReference type="Pfam" id="PF13360">
    <property type="entry name" value="PQQ_2"/>
    <property type="match status" value="1"/>
</dbReference>
<feature type="transmembrane region" description="Helical" evidence="7">
    <location>
        <begin position="325"/>
        <end position="347"/>
    </location>
</feature>
<evidence type="ECO:0000256" key="2">
    <source>
        <dbReference type="ARBA" id="ARBA00022741"/>
    </source>
</evidence>
<dbReference type="CDD" id="cd14014">
    <property type="entry name" value="STKc_PknB_like"/>
    <property type="match status" value="1"/>
</dbReference>
<dbReference type="Gene3D" id="1.10.510.10">
    <property type="entry name" value="Transferase(Phosphotransferase) domain 1"/>
    <property type="match status" value="1"/>
</dbReference>